<feature type="compositionally biased region" description="Acidic residues" evidence="1">
    <location>
        <begin position="1654"/>
        <end position="1665"/>
    </location>
</feature>
<evidence type="ECO:0000313" key="3">
    <source>
        <dbReference type="Proteomes" id="UP001140011"/>
    </source>
</evidence>
<feature type="region of interest" description="Disordered" evidence="1">
    <location>
        <begin position="1654"/>
        <end position="1706"/>
    </location>
</feature>
<dbReference type="Proteomes" id="UP001140011">
    <property type="component" value="Unassembled WGS sequence"/>
</dbReference>
<feature type="region of interest" description="Disordered" evidence="1">
    <location>
        <begin position="225"/>
        <end position="249"/>
    </location>
</feature>
<reference evidence="2" key="1">
    <citation type="submission" date="2022-07" db="EMBL/GenBank/DDBJ databases">
        <title>Phylogenomic reconstructions and comparative analyses of Kickxellomycotina fungi.</title>
        <authorList>
            <person name="Reynolds N.K."/>
            <person name="Stajich J.E."/>
            <person name="Barry K."/>
            <person name="Grigoriev I.V."/>
            <person name="Crous P."/>
            <person name="Smith M.E."/>
        </authorList>
    </citation>
    <scope>NUCLEOTIDE SEQUENCE</scope>
    <source>
        <strain evidence="2">BCRC 34297</strain>
    </source>
</reference>
<evidence type="ECO:0000313" key="2">
    <source>
        <dbReference type="EMBL" id="KAJ2754280.1"/>
    </source>
</evidence>
<feature type="compositionally biased region" description="Basic and acidic residues" evidence="1">
    <location>
        <begin position="899"/>
        <end position="914"/>
    </location>
</feature>
<gene>
    <name evidence="2" type="ORF">GGI19_002514</name>
</gene>
<comment type="caution">
    <text evidence="2">The sequence shown here is derived from an EMBL/GenBank/DDBJ whole genome shotgun (WGS) entry which is preliminary data.</text>
</comment>
<feature type="region of interest" description="Disordered" evidence="1">
    <location>
        <begin position="331"/>
        <end position="388"/>
    </location>
</feature>
<feature type="compositionally biased region" description="Polar residues" evidence="1">
    <location>
        <begin position="1687"/>
        <end position="1702"/>
    </location>
</feature>
<feature type="compositionally biased region" description="Polar residues" evidence="1">
    <location>
        <begin position="362"/>
        <end position="379"/>
    </location>
</feature>
<feature type="compositionally biased region" description="Polar residues" evidence="1">
    <location>
        <begin position="1"/>
        <end position="25"/>
    </location>
</feature>
<feature type="compositionally biased region" description="Polar residues" evidence="1">
    <location>
        <begin position="100"/>
        <end position="118"/>
    </location>
</feature>
<organism evidence="2 3">
    <name type="scientific">Coemansia pectinata</name>
    <dbReference type="NCBI Taxonomy" id="1052879"/>
    <lineage>
        <taxon>Eukaryota</taxon>
        <taxon>Fungi</taxon>
        <taxon>Fungi incertae sedis</taxon>
        <taxon>Zoopagomycota</taxon>
        <taxon>Kickxellomycotina</taxon>
        <taxon>Kickxellomycetes</taxon>
        <taxon>Kickxellales</taxon>
        <taxon>Kickxellaceae</taxon>
        <taxon>Coemansia</taxon>
    </lineage>
</organism>
<feature type="region of interest" description="Disordered" evidence="1">
    <location>
        <begin position="278"/>
        <end position="298"/>
    </location>
</feature>
<name>A0A9W8LC54_9FUNG</name>
<dbReference type="OrthoDB" id="5590342at2759"/>
<protein>
    <submittedName>
        <fullName evidence="2">Uncharacterized protein</fullName>
    </submittedName>
</protein>
<keyword evidence="3" id="KW-1185">Reference proteome</keyword>
<feature type="region of interest" description="Disordered" evidence="1">
    <location>
        <begin position="1"/>
        <end position="118"/>
    </location>
</feature>
<feature type="region of interest" description="Disordered" evidence="1">
    <location>
        <begin position="158"/>
        <end position="205"/>
    </location>
</feature>
<dbReference type="EMBL" id="JANBUH010000127">
    <property type="protein sequence ID" value="KAJ2754280.1"/>
    <property type="molecule type" value="Genomic_DNA"/>
</dbReference>
<feature type="region of interest" description="Disordered" evidence="1">
    <location>
        <begin position="899"/>
        <end position="942"/>
    </location>
</feature>
<feature type="compositionally biased region" description="Low complexity" evidence="1">
    <location>
        <begin position="80"/>
        <end position="91"/>
    </location>
</feature>
<sequence>MSNSRAGWQQQKQQASGSANPTFNTPPARVSDSRQQFGSERHLTPRSATAMGRNLSNGLAVNTNRLSHPASPWSARTHSPAVPVRGRPAAPHSIGRRLSEASSTAIPNYSPTTYGRGNTRPQVYSDSLFPLASAHVSGTTRDGSSEWSEPFPGMHYSSYDSTISDMHTPHAEQRPSSRGSMHSTTSASAFQLQPQPPPTSGKAPYFVNSIKIDAKVVPPQLDAIKSRRRSSKAPHSSKLPQGPLHARQQARVRVRMDVDVKILHPGEQCLDLLSIGQTQQWSQQPRRGLDETPRSSRYYHPFTSASASAAGSQVHVEHAVCSVVSAPEHHMGPAISPLSSPRMASQSQNLAPTEHGEPDGQRPSSLESTSAAAVSSQEPATHGTLTRKPNFRARQAPVFHANAVSPYPPPPPTLTTEQRPGLGSQVAVSALPGGSDLQQSSRYESHTMASYLRAQARVSDRAAIYSDFGESPLRQSALVRRTLSFNTESGLDGLTNAMAQRPTSALGDLREIPGLHFDNQLHAERPRSSMGFVRHRLRANSEVIPTTAGHSALPDRSDLRADLPAVMDKQVHVSSARSLSEYSSEFDAANRAPLCEFGPDLARGVFVARFYEPHHYRLTVWFSVPAEAMPIPGDQMLPAGGLTPDSANHSAGVCPDTPPSMPTLYSWETGNMHLKGLPRSVRTTVRVRLPHRQMVVHESATEANGSILLGFADNQPCLESLTALDDSSVPPATPKRQIMQVNIADVPSSIYTSRPKGSSLMASNLSSVSDITGGGGGGRGQGCFYRVKMQQPGHVEPSLVRTESARTASTRAPARAPGLLLYPDSPSTAPLGRSASTEGDLAGWLNTDDSDAAENEFGHFSPVPPPTTAYESPCGDIETLLDNRLQRFIDEYGHRDLASDEQPHLVDSDGKLDTGDASLGPSRPRSRSELQQARMDSGHAIRPSWTDFAQRQTQVDGIDYQRTELTVFKLSLADSISFSWAPRLSEYCHPVVLLDKTLEAEAVPTMPPSGDDAVAPGLGRLLLPPPLTSMSASRHVLETIFSAESTPVGSGRLDSASALTFSEPPTIESPALPVSTKSSKVSAPAVHVSIERTELGVTLQSGGLRVQSTISLRLHSPTWSAEDEAIAHSDQLYDWPEYLDLEFAPMRYSVGSLEIGQCASANVGLVHRSVTICCAKQPEHTAEWLSGAVSALGCGTSSNRTSQGTLRPSCLRVWIPGTTSQLSPILVLSVESEPATHVQLSSMLLTERLLVALPRHLVSLILLSTPALPSTDTTGSESKLTKLTNRAGLWVTAAIVNSEDGNQAPTDCHIVAIEKRSANSMPGLALAYDRQQQLATAYAELSNDGAVLTPLTSPTASSVSVVVGGGKQGEVGLSVQVTLKCSLATFVPWRIQLGSSASSMAASCLALRLPDAVAGCSPWVISGLEQTSAAGDSGRMASTQLICLDSTLVGIPLANRRQPDNTLSDEVVIDTVECVLTASIDREQFLAAKSLPGGQAEHAVDLGTVLSLPTLLFSTSDVASVCKALDIDDLCFEYSSIARLSGSLLSAVLVSVTTPCLQVSGTMLPTPRLAHKDTIACPIGACQDTSSGDSEWQDSLLGLPLVEHRFQLSDSSPLKLQLVPTLPEAQPELVARYVDTSDLALPPTLEVSIACPETEAETEAEDEAGDVLPIPYTPLGEELVSDDGASAQGTDVSSIESNSGGSLRNRHARARVDQPTDLGGLFQPPPATETDPLLARCGPSETASAISLSDGATGTTRSWRAALMAFRTVVCMVVIGALVLLAKDRLFNIPIHPGWPMRGNALTGPVATQLPLAMAAPEAAVAIDLSTHPIYISIITPAPQETGAGPIRFRARAKHNDESEHQKSASVTVTTAASEAAVAAATTLVVMSNDGAHTLAAPTDATPLLGWLYKSVIGSVLELFGL</sequence>
<evidence type="ECO:0000256" key="1">
    <source>
        <dbReference type="SAM" id="MobiDB-lite"/>
    </source>
</evidence>
<feature type="region of interest" description="Disordered" evidence="1">
    <location>
        <begin position="817"/>
        <end position="837"/>
    </location>
</feature>
<proteinExistence type="predicted"/>
<feature type="compositionally biased region" description="Polar residues" evidence="1">
    <location>
        <begin position="54"/>
        <end position="66"/>
    </location>
</feature>
<feature type="compositionally biased region" description="Polar residues" evidence="1">
    <location>
        <begin position="176"/>
        <end position="193"/>
    </location>
</feature>
<accession>A0A9W8LC54</accession>
<feature type="compositionally biased region" description="Polar residues" evidence="1">
    <location>
        <begin position="337"/>
        <end position="351"/>
    </location>
</feature>